<keyword evidence="1" id="KW-1133">Transmembrane helix</keyword>
<name>A0A0L1JRM1_9RHOB</name>
<reference evidence="3 4" key="1">
    <citation type="journal article" date="2015" name="Int. J. Syst. Evol. Microbiol.">
        <title>Aestuariivita atlantica sp. nov., isolated from deep sea sediment of the Atlantic Ocean.</title>
        <authorList>
            <person name="Li G."/>
            <person name="Lai Q."/>
            <person name="Du Y."/>
            <person name="Liu X."/>
            <person name="Sun F."/>
            <person name="Shao Z."/>
        </authorList>
    </citation>
    <scope>NUCLEOTIDE SEQUENCE [LARGE SCALE GENOMIC DNA]</scope>
    <source>
        <strain evidence="3 4">22II-S11-z3</strain>
    </source>
</reference>
<evidence type="ECO:0000313" key="3">
    <source>
        <dbReference type="EMBL" id="KNG94033.1"/>
    </source>
</evidence>
<dbReference type="STRING" id="1317121.ATO11_07175"/>
<feature type="signal peptide" evidence="2">
    <location>
        <begin position="1"/>
        <end position="20"/>
    </location>
</feature>
<keyword evidence="1" id="KW-0812">Transmembrane</keyword>
<dbReference type="Proteomes" id="UP000036938">
    <property type="component" value="Unassembled WGS sequence"/>
</dbReference>
<keyword evidence="1" id="KW-0472">Membrane</keyword>
<evidence type="ECO:0000256" key="2">
    <source>
        <dbReference type="SAM" id="SignalP"/>
    </source>
</evidence>
<feature type="transmembrane region" description="Helical" evidence="1">
    <location>
        <begin position="99"/>
        <end position="120"/>
    </location>
</feature>
<keyword evidence="2" id="KW-0732">Signal</keyword>
<evidence type="ECO:0000256" key="1">
    <source>
        <dbReference type="SAM" id="Phobius"/>
    </source>
</evidence>
<dbReference type="EMBL" id="AQQZ01000003">
    <property type="protein sequence ID" value="KNG94033.1"/>
    <property type="molecule type" value="Genomic_DNA"/>
</dbReference>
<keyword evidence="4" id="KW-1185">Reference proteome</keyword>
<feature type="chain" id="PRO_5005554194" evidence="2">
    <location>
        <begin position="21"/>
        <end position="126"/>
    </location>
</feature>
<sequence>MAVVLSVLVWIGLGLPPACAALAVSHAREGARVAGRRRMWLWLCLAVLFLSALVIGLDAAARAFAATGCSAGPVVSGCAGDVAARGETLLRIELRILRYLPPVALFTLLIGALALVRAWLARRDAA</sequence>
<evidence type="ECO:0000313" key="4">
    <source>
        <dbReference type="Proteomes" id="UP000036938"/>
    </source>
</evidence>
<feature type="transmembrane region" description="Helical" evidence="1">
    <location>
        <begin position="39"/>
        <end position="57"/>
    </location>
</feature>
<gene>
    <name evidence="3" type="ORF">ATO11_07175</name>
</gene>
<dbReference type="AlphaFoldDB" id="A0A0L1JRM1"/>
<protein>
    <submittedName>
        <fullName evidence="3">Uncharacterized protein</fullName>
    </submittedName>
</protein>
<proteinExistence type="predicted"/>
<comment type="caution">
    <text evidence="3">The sequence shown here is derived from an EMBL/GenBank/DDBJ whole genome shotgun (WGS) entry which is preliminary data.</text>
</comment>
<accession>A0A0L1JRM1</accession>
<organism evidence="3 4">
    <name type="scientific">Pseudaestuariivita atlantica</name>
    <dbReference type="NCBI Taxonomy" id="1317121"/>
    <lineage>
        <taxon>Bacteria</taxon>
        <taxon>Pseudomonadati</taxon>
        <taxon>Pseudomonadota</taxon>
        <taxon>Alphaproteobacteria</taxon>
        <taxon>Rhodobacterales</taxon>
        <taxon>Paracoccaceae</taxon>
        <taxon>Pseudaestuariivita</taxon>
    </lineage>
</organism>